<comment type="caution">
    <text evidence="1">The sequence shown here is derived from an EMBL/GenBank/DDBJ whole genome shotgun (WGS) entry which is preliminary data.</text>
</comment>
<sequence length="81" mass="8947">MAMDTEKSPANVDIIGDAELLGALKGATAEPGVKIWKRDGFECLPEGCYDEFHERVLCWQLDAAVELLKAFDKGLRLPAIR</sequence>
<organism evidence="1 2">
    <name type="scientific">Rhododendron griersonianum</name>
    <dbReference type="NCBI Taxonomy" id="479676"/>
    <lineage>
        <taxon>Eukaryota</taxon>
        <taxon>Viridiplantae</taxon>
        <taxon>Streptophyta</taxon>
        <taxon>Embryophyta</taxon>
        <taxon>Tracheophyta</taxon>
        <taxon>Spermatophyta</taxon>
        <taxon>Magnoliopsida</taxon>
        <taxon>eudicotyledons</taxon>
        <taxon>Gunneridae</taxon>
        <taxon>Pentapetalae</taxon>
        <taxon>asterids</taxon>
        <taxon>Ericales</taxon>
        <taxon>Ericaceae</taxon>
        <taxon>Ericoideae</taxon>
        <taxon>Rhodoreae</taxon>
        <taxon>Rhododendron</taxon>
    </lineage>
</organism>
<gene>
    <name evidence="1" type="ORF">RHGRI_028307</name>
</gene>
<accession>A0AAV6IFR7</accession>
<reference evidence="1" key="1">
    <citation type="submission" date="2020-08" db="EMBL/GenBank/DDBJ databases">
        <title>Plant Genome Project.</title>
        <authorList>
            <person name="Zhang R.-G."/>
        </authorList>
    </citation>
    <scope>NUCLEOTIDE SEQUENCE</scope>
    <source>
        <strain evidence="1">WSP0</strain>
        <tissue evidence="1">Leaf</tissue>
    </source>
</reference>
<dbReference type="AlphaFoldDB" id="A0AAV6IFR7"/>
<protein>
    <submittedName>
        <fullName evidence="1">Uncharacterized protein</fullName>
    </submittedName>
</protein>
<evidence type="ECO:0000313" key="1">
    <source>
        <dbReference type="EMBL" id="KAG5527376.1"/>
    </source>
</evidence>
<proteinExistence type="predicted"/>
<dbReference type="Proteomes" id="UP000823749">
    <property type="component" value="Chromosome 10"/>
</dbReference>
<keyword evidence="2" id="KW-1185">Reference proteome</keyword>
<name>A0AAV6IFR7_9ERIC</name>
<dbReference type="EMBL" id="JACTNZ010000010">
    <property type="protein sequence ID" value="KAG5527376.1"/>
    <property type="molecule type" value="Genomic_DNA"/>
</dbReference>
<evidence type="ECO:0000313" key="2">
    <source>
        <dbReference type="Proteomes" id="UP000823749"/>
    </source>
</evidence>